<dbReference type="AlphaFoldDB" id="A0A8J5VLG9"/>
<reference evidence="1" key="2">
    <citation type="submission" date="2021-02" db="EMBL/GenBank/DDBJ databases">
        <authorList>
            <person name="Kimball J.A."/>
            <person name="Haas M.W."/>
            <person name="Macchietto M."/>
            <person name="Kono T."/>
            <person name="Duquette J."/>
            <person name="Shao M."/>
        </authorList>
    </citation>
    <scope>NUCLEOTIDE SEQUENCE</scope>
    <source>
        <tissue evidence="1">Fresh leaf tissue</tissue>
    </source>
</reference>
<keyword evidence="2" id="KW-1185">Reference proteome</keyword>
<gene>
    <name evidence="1" type="ORF">GUJ93_ZPchr0003g17730</name>
</gene>
<sequence length="95" mass="10685">MESWTRGTDHRPLHLLASCTTCWLLRRCPACTSERTASPHSLCCCLHNRPLERLEIRCTVASHGSSLGALHAPSLMFLLSPLRLPLLYRCLLPHP</sequence>
<comment type="caution">
    <text evidence="1">The sequence shown here is derived from an EMBL/GenBank/DDBJ whole genome shotgun (WGS) entry which is preliminary data.</text>
</comment>
<protein>
    <submittedName>
        <fullName evidence="1">Uncharacterized protein</fullName>
    </submittedName>
</protein>
<proteinExistence type="predicted"/>
<evidence type="ECO:0000313" key="2">
    <source>
        <dbReference type="Proteomes" id="UP000729402"/>
    </source>
</evidence>
<name>A0A8J5VLG9_ZIZPA</name>
<dbReference type="Proteomes" id="UP000729402">
    <property type="component" value="Unassembled WGS sequence"/>
</dbReference>
<evidence type="ECO:0000313" key="1">
    <source>
        <dbReference type="EMBL" id="KAG8063751.1"/>
    </source>
</evidence>
<accession>A0A8J5VLG9</accession>
<reference evidence="1" key="1">
    <citation type="journal article" date="2021" name="bioRxiv">
        <title>Whole Genome Assembly and Annotation of Northern Wild Rice, Zizania palustris L., Supports a Whole Genome Duplication in the Zizania Genus.</title>
        <authorList>
            <person name="Haas M."/>
            <person name="Kono T."/>
            <person name="Macchietto M."/>
            <person name="Millas R."/>
            <person name="McGilp L."/>
            <person name="Shao M."/>
            <person name="Duquette J."/>
            <person name="Hirsch C.N."/>
            <person name="Kimball J."/>
        </authorList>
    </citation>
    <scope>NUCLEOTIDE SEQUENCE</scope>
    <source>
        <tissue evidence="1">Fresh leaf tissue</tissue>
    </source>
</reference>
<organism evidence="1 2">
    <name type="scientific">Zizania palustris</name>
    <name type="common">Northern wild rice</name>
    <dbReference type="NCBI Taxonomy" id="103762"/>
    <lineage>
        <taxon>Eukaryota</taxon>
        <taxon>Viridiplantae</taxon>
        <taxon>Streptophyta</taxon>
        <taxon>Embryophyta</taxon>
        <taxon>Tracheophyta</taxon>
        <taxon>Spermatophyta</taxon>
        <taxon>Magnoliopsida</taxon>
        <taxon>Liliopsida</taxon>
        <taxon>Poales</taxon>
        <taxon>Poaceae</taxon>
        <taxon>BOP clade</taxon>
        <taxon>Oryzoideae</taxon>
        <taxon>Oryzeae</taxon>
        <taxon>Zizaniinae</taxon>
        <taxon>Zizania</taxon>
    </lineage>
</organism>
<dbReference type="EMBL" id="JAAALK010000286">
    <property type="protein sequence ID" value="KAG8063751.1"/>
    <property type="molecule type" value="Genomic_DNA"/>
</dbReference>